<keyword evidence="5" id="KW-1185">Reference proteome</keyword>
<dbReference type="InterPro" id="IPR001128">
    <property type="entry name" value="Cyt_P450"/>
</dbReference>
<comment type="caution">
    <text evidence="4">The sequence shown here is derived from an EMBL/GenBank/DDBJ whole genome shotgun (WGS) entry which is preliminary data.</text>
</comment>
<dbReference type="InterPro" id="IPR036396">
    <property type="entry name" value="Cyt_P450_sf"/>
</dbReference>
<evidence type="ECO:0000313" key="4">
    <source>
        <dbReference type="EMBL" id="MDQ7909797.1"/>
    </source>
</evidence>
<gene>
    <name evidence="4" type="ORF">RB614_35405</name>
</gene>
<dbReference type="InterPro" id="IPR002397">
    <property type="entry name" value="Cyt_P450_B"/>
</dbReference>
<dbReference type="RefSeq" id="WP_308717053.1">
    <property type="nucleotide sequence ID" value="NZ_JAVHUY010000046.1"/>
</dbReference>
<dbReference type="PROSITE" id="PS00086">
    <property type="entry name" value="CYTOCHROME_P450"/>
    <property type="match status" value="1"/>
</dbReference>
<dbReference type="PANTHER" id="PTHR46696">
    <property type="entry name" value="P450, PUTATIVE (EUROFUNG)-RELATED"/>
    <property type="match status" value="1"/>
</dbReference>
<evidence type="ECO:0000256" key="2">
    <source>
        <dbReference type="RuleBase" id="RU000461"/>
    </source>
</evidence>
<evidence type="ECO:0000256" key="3">
    <source>
        <dbReference type="SAM" id="MobiDB-lite"/>
    </source>
</evidence>
<proteinExistence type="inferred from homology"/>
<name>A0ABU0ZTJ1_9ACTN</name>
<keyword evidence="2" id="KW-0349">Heme</keyword>
<dbReference type="Pfam" id="PF00067">
    <property type="entry name" value="p450"/>
    <property type="match status" value="1"/>
</dbReference>
<keyword evidence="2" id="KW-0503">Monooxygenase</keyword>
<keyword evidence="2" id="KW-0479">Metal-binding</keyword>
<feature type="region of interest" description="Disordered" evidence="3">
    <location>
        <begin position="1"/>
        <end position="22"/>
    </location>
</feature>
<dbReference type="PANTHER" id="PTHR46696:SF6">
    <property type="entry name" value="P450, PUTATIVE (EUROFUNG)-RELATED"/>
    <property type="match status" value="1"/>
</dbReference>
<comment type="similarity">
    <text evidence="1 2">Belongs to the cytochrome P450 family.</text>
</comment>
<evidence type="ECO:0000313" key="5">
    <source>
        <dbReference type="Proteomes" id="UP001230908"/>
    </source>
</evidence>
<evidence type="ECO:0000256" key="1">
    <source>
        <dbReference type="ARBA" id="ARBA00010617"/>
    </source>
</evidence>
<protein>
    <submittedName>
        <fullName evidence="4">Cytochrome P450</fullName>
    </submittedName>
</protein>
<reference evidence="4 5" key="1">
    <citation type="submission" date="2023-08" db="EMBL/GenBank/DDBJ databases">
        <title>Phytohabitans sansha sp. nov., isolated from marine sediment.</title>
        <authorList>
            <person name="Zhao Y."/>
            <person name="Yi K."/>
        </authorList>
    </citation>
    <scope>NUCLEOTIDE SEQUENCE [LARGE SCALE GENOMIC DNA]</scope>
    <source>
        <strain evidence="4 5">ZYX-F-186</strain>
    </source>
</reference>
<organism evidence="4 5">
    <name type="scientific">Phytohabitans maris</name>
    <dbReference type="NCBI Taxonomy" id="3071409"/>
    <lineage>
        <taxon>Bacteria</taxon>
        <taxon>Bacillati</taxon>
        <taxon>Actinomycetota</taxon>
        <taxon>Actinomycetes</taxon>
        <taxon>Micromonosporales</taxon>
        <taxon>Micromonosporaceae</taxon>
    </lineage>
</organism>
<keyword evidence="2" id="KW-0408">Iron</keyword>
<dbReference type="InterPro" id="IPR017972">
    <property type="entry name" value="Cyt_P450_CS"/>
</dbReference>
<sequence>MPAVELVQMIEPPPAATTDDRRSRAQRALVELSDYIRAHIAELRRNPDQQDLISAMMAGGDDDAPLTDDELVSTCALLIFGGHETTTNFIANGVRALSRFPDQRDKLLRDRGLVDSAVEELLRYDGPSKMVMRRLEEDVTLRGISMYAGQNVYLVQGSANRDPDAFDDPDNVDIQRTNNRHVAFGFGIHHCLGNFLARMEGNVAITAFLRRYPQVRTASEQQPWLPTLISRGMQACPVVVGQPYFEI</sequence>
<dbReference type="EMBL" id="JAVHUY010000046">
    <property type="protein sequence ID" value="MDQ7909797.1"/>
    <property type="molecule type" value="Genomic_DNA"/>
</dbReference>
<dbReference type="Proteomes" id="UP001230908">
    <property type="component" value="Unassembled WGS sequence"/>
</dbReference>
<dbReference type="SUPFAM" id="SSF48264">
    <property type="entry name" value="Cytochrome P450"/>
    <property type="match status" value="1"/>
</dbReference>
<dbReference type="PRINTS" id="PR00359">
    <property type="entry name" value="BP450"/>
</dbReference>
<dbReference type="Gene3D" id="1.10.630.10">
    <property type="entry name" value="Cytochrome P450"/>
    <property type="match status" value="1"/>
</dbReference>
<keyword evidence="2" id="KW-0560">Oxidoreductase</keyword>
<accession>A0ABU0ZTJ1</accession>